<accession>A0A1I8A1Z4</accession>
<name>A0A1I8A1Z4_9BILA</name>
<keyword evidence="1" id="KW-1185">Reference proteome</keyword>
<evidence type="ECO:0000313" key="1">
    <source>
        <dbReference type="Proteomes" id="UP000095287"/>
    </source>
</evidence>
<dbReference type="Proteomes" id="UP000095287">
    <property type="component" value="Unplaced"/>
</dbReference>
<organism evidence="1 2">
    <name type="scientific">Steinernema glaseri</name>
    <dbReference type="NCBI Taxonomy" id="37863"/>
    <lineage>
        <taxon>Eukaryota</taxon>
        <taxon>Metazoa</taxon>
        <taxon>Ecdysozoa</taxon>
        <taxon>Nematoda</taxon>
        <taxon>Chromadorea</taxon>
        <taxon>Rhabditida</taxon>
        <taxon>Tylenchina</taxon>
        <taxon>Panagrolaimomorpha</taxon>
        <taxon>Strongyloidoidea</taxon>
        <taxon>Steinernematidae</taxon>
        <taxon>Steinernema</taxon>
    </lineage>
</organism>
<evidence type="ECO:0000313" key="2">
    <source>
        <dbReference type="WBParaSite" id="L893_g32076.t1"/>
    </source>
</evidence>
<dbReference type="WBParaSite" id="L893_g32076.t1">
    <property type="protein sequence ID" value="L893_g32076.t1"/>
    <property type="gene ID" value="L893_g32076"/>
</dbReference>
<proteinExistence type="predicted"/>
<reference evidence="2" key="1">
    <citation type="submission" date="2016-11" db="UniProtKB">
        <authorList>
            <consortium name="WormBaseParasite"/>
        </authorList>
    </citation>
    <scope>IDENTIFICATION</scope>
</reference>
<dbReference type="AlphaFoldDB" id="A0A1I8A1Z4"/>
<protein>
    <submittedName>
        <fullName evidence="2">Uncharacterized protein</fullName>
    </submittedName>
</protein>
<sequence>MTKRHERTARLEKAVATPTRSFSSNISMLYCFCSRPRRLYTGPVLAVTDRLGVLFRRVVPVGNDRSLALTVIGTADFLASYVPEVSFPIYIVILRSSTPDSLIWPHDRHRSSLADPIAPNQFFAFRLASPVAAVVKKESKLLGVNGMRPKNGFNGLRASQKAETEVWLFAVQNLSSIKALKTLCPKLCETQNSHGKTQKPKFAFVLRYQ</sequence>